<dbReference type="HOGENOM" id="CLU_037142_0_0_1"/>
<dbReference type="GO" id="GO:0061631">
    <property type="term" value="F:ubiquitin conjugating enzyme activity"/>
    <property type="evidence" value="ECO:0007669"/>
    <property type="project" value="UniProtKB-EC"/>
</dbReference>
<evidence type="ECO:0000256" key="3">
    <source>
        <dbReference type="ARBA" id="ARBA00012486"/>
    </source>
</evidence>
<evidence type="ECO:0000256" key="13">
    <source>
        <dbReference type="ARBA" id="ARBA00042316"/>
    </source>
</evidence>
<dbReference type="STRING" id="569365.A0A0D1Z527"/>
<evidence type="ECO:0000256" key="11">
    <source>
        <dbReference type="ARBA" id="ARBA00039894"/>
    </source>
</evidence>
<dbReference type="GO" id="GO:0005737">
    <property type="term" value="C:cytoplasm"/>
    <property type="evidence" value="ECO:0007669"/>
    <property type="project" value="UniProtKB-SubCell"/>
</dbReference>
<evidence type="ECO:0000256" key="7">
    <source>
        <dbReference type="ARBA" id="ARBA00022741"/>
    </source>
</evidence>
<proteinExistence type="predicted"/>
<sequence length="461" mass="52949">MSNQTILRISREITQIQQGSDLSIAVACQEKDVRHVKALIIGPHGTPYAYGFFDFSVHFGSEYPSKPPKVEARTTNAGRTRFNPNIYAGGKVCLSILGTWHGERPGEEWSSAQGLESILWSIQSLMSNNPYENEPGYENARGTEDKRMNELYCSKIRHETLRVAVIHKLEEALGIQPDGSLATPAPTTAQWGSEEEDDDDDEGIREDPLEVQIKLKFSPFRDLIKRRFLWYFEHYMCTIEEYTPKNKDGSDFVKMPFEGTGNGMEGKFRYSELGRRLVRIKEVLRTETDNWAVEGLALKEREATKAAAVQRQFEQLADYMTRKKLHNVDVKLENGNPFVWIMTYFGKPSTHLDGGIFKLRIAVSPRFPTEQPRVKMETPIYHHRVSKDGVVCYFSKEADQLRNHIESIVEALEEESPPYDPRTIVHPEATKLLWGSESDKKRYFRQLRRSAQKTTEEGMEM</sequence>
<keyword evidence="4" id="KW-0963">Cytoplasm</keyword>
<evidence type="ECO:0000259" key="16">
    <source>
        <dbReference type="PROSITE" id="PS50127"/>
    </source>
</evidence>
<dbReference type="SMART" id="SM00212">
    <property type="entry name" value="UBCc"/>
    <property type="match status" value="2"/>
</dbReference>
<organism evidence="17 18">
    <name type="scientific">Cladophialophora immunda</name>
    <dbReference type="NCBI Taxonomy" id="569365"/>
    <lineage>
        <taxon>Eukaryota</taxon>
        <taxon>Fungi</taxon>
        <taxon>Dikarya</taxon>
        <taxon>Ascomycota</taxon>
        <taxon>Pezizomycotina</taxon>
        <taxon>Eurotiomycetes</taxon>
        <taxon>Chaetothyriomycetidae</taxon>
        <taxon>Chaetothyriales</taxon>
        <taxon>Herpotrichiellaceae</taxon>
        <taxon>Cladophialophora</taxon>
    </lineage>
</organism>
<accession>A0A0D1Z527</accession>
<evidence type="ECO:0000313" key="18">
    <source>
        <dbReference type="Proteomes" id="UP000054466"/>
    </source>
</evidence>
<dbReference type="RefSeq" id="XP_016242947.1">
    <property type="nucleotide sequence ID" value="XM_016398385.1"/>
</dbReference>
<evidence type="ECO:0000256" key="5">
    <source>
        <dbReference type="ARBA" id="ARBA00022679"/>
    </source>
</evidence>
<feature type="domain" description="UBC core" evidence="16">
    <location>
        <begin position="4"/>
        <end position="165"/>
    </location>
</feature>
<dbReference type="VEuPathDB" id="FungiDB:PV07_10997"/>
<keyword evidence="8" id="KW-0833">Ubl conjugation pathway</keyword>
<evidence type="ECO:0000256" key="8">
    <source>
        <dbReference type="ARBA" id="ARBA00022786"/>
    </source>
</evidence>
<evidence type="ECO:0000256" key="14">
    <source>
        <dbReference type="ARBA" id="ARBA00042401"/>
    </source>
</evidence>
<gene>
    <name evidence="17" type="ORF">PV07_10997</name>
</gene>
<keyword evidence="10" id="KW-0539">Nucleus</keyword>
<feature type="region of interest" description="Disordered" evidence="15">
    <location>
        <begin position="177"/>
        <end position="203"/>
    </location>
</feature>
<dbReference type="PROSITE" id="PS50127">
    <property type="entry name" value="UBC_2"/>
    <property type="match status" value="2"/>
</dbReference>
<reference evidence="17 18" key="1">
    <citation type="submission" date="2015-01" db="EMBL/GenBank/DDBJ databases">
        <title>The Genome Sequence of Cladophialophora immunda CBS83496.</title>
        <authorList>
            <consortium name="The Broad Institute Genomics Platform"/>
            <person name="Cuomo C."/>
            <person name="de Hoog S."/>
            <person name="Gorbushina A."/>
            <person name="Stielow B."/>
            <person name="Teixiera M."/>
            <person name="Abouelleil A."/>
            <person name="Chapman S.B."/>
            <person name="Priest M."/>
            <person name="Young S.K."/>
            <person name="Wortman J."/>
            <person name="Nusbaum C."/>
            <person name="Birren B."/>
        </authorList>
    </citation>
    <scope>NUCLEOTIDE SEQUENCE [LARGE SCALE GENOMIC DNA]</scope>
    <source>
        <strain evidence="17 18">CBS 83496</strain>
    </source>
</reference>
<protein>
    <recommendedName>
        <fullName evidence="11">Ubiquitin-conjugating enzyme E2 Z</fullName>
        <ecNumber evidence="3">2.3.2.23</ecNumber>
    </recommendedName>
    <alternativeName>
        <fullName evidence="12">E2 ubiquitin-conjugating enzyme Z</fullName>
    </alternativeName>
    <alternativeName>
        <fullName evidence="14">Ubiquitin carrier protein Z</fullName>
    </alternativeName>
    <alternativeName>
        <fullName evidence="13">Ubiquitin-protein ligase Z</fullName>
    </alternativeName>
</protein>
<evidence type="ECO:0000256" key="10">
    <source>
        <dbReference type="ARBA" id="ARBA00023242"/>
    </source>
</evidence>
<dbReference type="GO" id="GO:0006915">
    <property type="term" value="P:apoptotic process"/>
    <property type="evidence" value="ECO:0007669"/>
    <property type="project" value="UniProtKB-KW"/>
</dbReference>
<dbReference type="CDD" id="cd23809">
    <property type="entry name" value="UBCc_UBE2Z"/>
    <property type="match status" value="1"/>
</dbReference>
<evidence type="ECO:0000313" key="17">
    <source>
        <dbReference type="EMBL" id="KIW22731.1"/>
    </source>
</evidence>
<dbReference type="GO" id="GO:0005634">
    <property type="term" value="C:nucleus"/>
    <property type="evidence" value="ECO:0007669"/>
    <property type="project" value="UniProtKB-SubCell"/>
</dbReference>
<dbReference type="EMBL" id="KN847046">
    <property type="protein sequence ID" value="KIW22731.1"/>
    <property type="molecule type" value="Genomic_DNA"/>
</dbReference>
<dbReference type="GO" id="GO:0004869">
    <property type="term" value="F:cysteine-type endopeptidase inhibitor activity"/>
    <property type="evidence" value="ECO:0007669"/>
    <property type="project" value="TreeGrafter"/>
</dbReference>
<dbReference type="InterPro" id="IPR000608">
    <property type="entry name" value="UBC"/>
</dbReference>
<keyword evidence="18" id="KW-1185">Reference proteome</keyword>
<keyword evidence="6" id="KW-0053">Apoptosis</keyword>
<evidence type="ECO:0000256" key="12">
    <source>
        <dbReference type="ARBA" id="ARBA00041798"/>
    </source>
</evidence>
<dbReference type="Pfam" id="PF00179">
    <property type="entry name" value="UQ_con"/>
    <property type="match status" value="2"/>
</dbReference>
<dbReference type="SUPFAM" id="SSF54495">
    <property type="entry name" value="UBC-like"/>
    <property type="match status" value="2"/>
</dbReference>
<dbReference type="PANTHER" id="PTHR46116">
    <property type="entry name" value="(E3-INDEPENDENT) E2 UBIQUITIN-CONJUGATING ENZYME"/>
    <property type="match status" value="1"/>
</dbReference>
<dbReference type="InterPro" id="IPR016135">
    <property type="entry name" value="UBQ-conjugating_enzyme/RWD"/>
</dbReference>
<keyword evidence="5" id="KW-0808">Transferase</keyword>
<dbReference type="GO" id="GO:0005524">
    <property type="term" value="F:ATP binding"/>
    <property type="evidence" value="ECO:0007669"/>
    <property type="project" value="UniProtKB-KW"/>
</dbReference>
<evidence type="ECO:0000256" key="2">
    <source>
        <dbReference type="ARBA" id="ARBA00004496"/>
    </source>
</evidence>
<evidence type="ECO:0000256" key="9">
    <source>
        <dbReference type="ARBA" id="ARBA00022840"/>
    </source>
</evidence>
<dbReference type="Proteomes" id="UP000054466">
    <property type="component" value="Unassembled WGS sequence"/>
</dbReference>
<dbReference type="GeneID" id="27350191"/>
<dbReference type="PANTHER" id="PTHR46116:SF26">
    <property type="entry name" value="UBIQUITIN-CONJUGATING ENZYME E2 Z"/>
    <property type="match status" value="1"/>
</dbReference>
<evidence type="ECO:0000256" key="6">
    <source>
        <dbReference type="ARBA" id="ARBA00022703"/>
    </source>
</evidence>
<evidence type="ECO:0000256" key="15">
    <source>
        <dbReference type="SAM" id="MobiDB-lite"/>
    </source>
</evidence>
<comment type="subcellular location">
    <subcellularLocation>
        <location evidence="2">Cytoplasm</location>
    </subcellularLocation>
    <subcellularLocation>
        <location evidence="1">Nucleus</location>
    </subcellularLocation>
</comment>
<dbReference type="Gene3D" id="3.10.110.10">
    <property type="entry name" value="Ubiquitin Conjugating Enzyme"/>
    <property type="match status" value="2"/>
</dbReference>
<dbReference type="GO" id="GO:0043066">
    <property type="term" value="P:negative regulation of apoptotic process"/>
    <property type="evidence" value="ECO:0007669"/>
    <property type="project" value="TreeGrafter"/>
</dbReference>
<dbReference type="CDD" id="cd00195">
    <property type="entry name" value="UBCc_UEV"/>
    <property type="match status" value="1"/>
</dbReference>
<evidence type="ECO:0000256" key="4">
    <source>
        <dbReference type="ARBA" id="ARBA00022490"/>
    </source>
</evidence>
<feature type="compositionally biased region" description="Acidic residues" evidence="15">
    <location>
        <begin position="193"/>
        <end position="203"/>
    </location>
</feature>
<keyword evidence="7" id="KW-0547">Nucleotide-binding</keyword>
<dbReference type="OrthoDB" id="1926878at2759"/>
<dbReference type="AlphaFoldDB" id="A0A0D1Z527"/>
<evidence type="ECO:0000256" key="1">
    <source>
        <dbReference type="ARBA" id="ARBA00004123"/>
    </source>
</evidence>
<dbReference type="EC" id="2.3.2.23" evidence="3"/>
<feature type="domain" description="UBC core" evidence="16">
    <location>
        <begin position="307"/>
        <end position="461"/>
    </location>
</feature>
<keyword evidence="9" id="KW-0067">ATP-binding</keyword>
<name>A0A0D1Z527_9EURO</name>